<dbReference type="SUPFAM" id="SSF55729">
    <property type="entry name" value="Acyl-CoA N-acyltransferases (Nat)"/>
    <property type="match status" value="1"/>
</dbReference>
<comment type="caution">
    <text evidence="1">The sequence shown here is derived from an EMBL/GenBank/DDBJ whole genome shotgun (WGS) entry which is preliminary data.</text>
</comment>
<gene>
    <name evidence="1" type="ORF">ABEB36_008099</name>
</gene>
<dbReference type="AlphaFoldDB" id="A0ABD1EL97"/>
<proteinExistence type="predicted"/>
<evidence type="ECO:0000313" key="1">
    <source>
        <dbReference type="EMBL" id="KAL1497079.1"/>
    </source>
</evidence>
<protein>
    <recommendedName>
        <fullName evidence="3">N-acetyltransferase domain-containing protein</fullName>
    </recommendedName>
</protein>
<dbReference type="Proteomes" id="UP001566132">
    <property type="component" value="Unassembled WGS sequence"/>
</dbReference>
<evidence type="ECO:0000313" key="2">
    <source>
        <dbReference type="Proteomes" id="UP001566132"/>
    </source>
</evidence>
<evidence type="ECO:0008006" key="3">
    <source>
        <dbReference type="Google" id="ProtNLM"/>
    </source>
</evidence>
<dbReference type="PANTHER" id="PTHR20905">
    <property type="entry name" value="N-ACETYLTRANSFERASE-RELATED"/>
    <property type="match status" value="1"/>
</dbReference>
<dbReference type="EMBL" id="JBDJPC010000006">
    <property type="protein sequence ID" value="KAL1497079.1"/>
    <property type="molecule type" value="Genomic_DNA"/>
</dbReference>
<dbReference type="CDD" id="cd04301">
    <property type="entry name" value="NAT_SF"/>
    <property type="match status" value="1"/>
</dbReference>
<keyword evidence="2" id="KW-1185">Reference proteome</keyword>
<name>A0ABD1EL97_HYPHA</name>
<organism evidence="1 2">
    <name type="scientific">Hypothenemus hampei</name>
    <name type="common">Coffee berry borer</name>
    <dbReference type="NCBI Taxonomy" id="57062"/>
    <lineage>
        <taxon>Eukaryota</taxon>
        <taxon>Metazoa</taxon>
        <taxon>Ecdysozoa</taxon>
        <taxon>Arthropoda</taxon>
        <taxon>Hexapoda</taxon>
        <taxon>Insecta</taxon>
        <taxon>Pterygota</taxon>
        <taxon>Neoptera</taxon>
        <taxon>Endopterygota</taxon>
        <taxon>Coleoptera</taxon>
        <taxon>Polyphaga</taxon>
        <taxon>Cucujiformia</taxon>
        <taxon>Curculionidae</taxon>
        <taxon>Scolytinae</taxon>
        <taxon>Hypothenemus</taxon>
    </lineage>
</organism>
<accession>A0ABD1EL97</accession>
<dbReference type="PANTHER" id="PTHR20905:SF28">
    <property type="entry name" value="GH28833P-RELATED"/>
    <property type="match status" value="1"/>
</dbReference>
<dbReference type="InterPro" id="IPR016181">
    <property type="entry name" value="Acyl_CoA_acyltransferase"/>
</dbReference>
<dbReference type="Gene3D" id="3.40.630.30">
    <property type="match status" value="1"/>
</dbReference>
<sequence length="250" mass="28285">MATSDNLVWATSDNGTIAYVPLTSNLLLSAIESMQRSFYMEEVICQAYNMHNQPESFPEMDFLLVRAALDGVSVVAIDKESGKVAGAAFNKLEEPEQGNFLTYYEKICQNFASKSVTRWMWQIEKLFTMANKKNIFEFCNVNCVMELMFLGVLPEFRKRGIAKKLCEVSICLAKDLYRGLNVKTPIDDDLLQSGCPPQAVTGIFTSPVTQKIARDLQFSNAAKFEYHINNNDIQFRGDSIGVSYDYLKLR</sequence>
<reference evidence="1 2" key="1">
    <citation type="submission" date="2024-05" db="EMBL/GenBank/DDBJ databases">
        <title>Genetic variation in Jamaican populations of the coffee berry borer (Hypothenemus hampei).</title>
        <authorList>
            <person name="Errbii M."/>
            <person name="Myrie A."/>
        </authorList>
    </citation>
    <scope>NUCLEOTIDE SEQUENCE [LARGE SCALE GENOMIC DNA]</scope>
    <source>
        <strain evidence="1">JA-Hopewell-2020-01-JO</strain>
        <tissue evidence="1">Whole body</tissue>
    </source>
</reference>